<feature type="compositionally biased region" description="Basic and acidic residues" evidence="1">
    <location>
        <begin position="1"/>
        <end position="15"/>
    </location>
</feature>
<dbReference type="Proteomes" id="UP001153069">
    <property type="component" value="Unassembled WGS sequence"/>
</dbReference>
<sequence>MEEAKETAPVRRDARAGVSPYSSNNPKKEEQEQALPPPSPPQRTTTDEQLKERLRPTRSRVNGSNADTVHNSIRDQPSIAEPMGLASSTHQSTTGMGAPTLSDVALPEWG</sequence>
<gene>
    <name evidence="2" type="ORF">SEMRO_122_G059340.1</name>
</gene>
<evidence type="ECO:0000313" key="3">
    <source>
        <dbReference type="Proteomes" id="UP001153069"/>
    </source>
</evidence>
<dbReference type="EMBL" id="CAICTM010000121">
    <property type="protein sequence ID" value="CAB9501940.1"/>
    <property type="molecule type" value="Genomic_DNA"/>
</dbReference>
<feature type="region of interest" description="Disordered" evidence="1">
    <location>
        <begin position="1"/>
        <end position="110"/>
    </location>
</feature>
<reference evidence="2" key="1">
    <citation type="submission" date="2020-06" db="EMBL/GenBank/DDBJ databases">
        <authorList>
            <consortium name="Plant Systems Biology data submission"/>
        </authorList>
    </citation>
    <scope>NUCLEOTIDE SEQUENCE</scope>
    <source>
        <strain evidence="2">D6</strain>
    </source>
</reference>
<feature type="compositionally biased region" description="Polar residues" evidence="1">
    <location>
        <begin position="86"/>
        <end position="95"/>
    </location>
</feature>
<organism evidence="2 3">
    <name type="scientific">Seminavis robusta</name>
    <dbReference type="NCBI Taxonomy" id="568900"/>
    <lineage>
        <taxon>Eukaryota</taxon>
        <taxon>Sar</taxon>
        <taxon>Stramenopiles</taxon>
        <taxon>Ochrophyta</taxon>
        <taxon>Bacillariophyta</taxon>
        <taxon>Bacillariophyceae</taxon>
        <taxon>Bacillariophycidae</taxon>
        <taxon>Naviculales</taxon>
        <taxon>Naviculaceae</taxon>
        <taxon>Seminavis</taxon>
    </lineage>
</organism>
<dbReference type="AlphaFoldDB" id="A0A9N8H795"/>
<proteinExistence type="predicted"/>
<evidence type="ECO:0000256" key="1">
    <source>
        <dbReference type="SAM" id="MobiDB-lite"/>
    </source>
</evidence>
<name>A0A9N8H795_9STRA</name>
<keyword evidence="3" id="KW-1185">Reference proteome</keyword>
<feature type="compositionally biased region" description="Polar residues" evidence="1">
    <location>
        <begin position="59"/>
        <end position="75"/>
    </location>
</feature>
<accession>A0A9N8H795</accession>
<evidence type="ECO:0000313" key="2">
    <source>
        <dbReference type="EMBL" id="CAB9501940.1"/>
    </source>
</evidence>
<feature type="compositionally biased region" description="Basic and acidic residues" evidence="1">
    <location>
        <begin position="45"/>
        <end position="55"/>
    </location>
</feature>
<comment type="caution">
    <text evidence="2">The sequence shown here is derived from an EMBL/GenBank/DDBJ whole genome shotgun (WGS) entry which is preliminary data.</text>
</comment>
<protein>
    <submittedName>
        <fullName evidence="2">Uncharacterized protein</fullName>
    </submittedName>
</protein>